<dbReference type="RefSeq" id="WP_241412024.1">
    <property type="nucleotide sequence ID" value="NZ_JAKZGO010000007.1"/>
</dbReference>
<dbReference type="Proteomes" id="UP001165430">
    <property type="component" value="Unassembled WGS sequence"/>
</dbReference>
<dbReference type="InterPro" id="IPR011050">
    <property type="entry name" value="Pectin_lyase_fold/virulence"/>
</dbReference>
<accession>A0ABS9VBU1</accession>
<dbReference type="PANTHER" id="PTHR42970:SF1">
    <property type="entry name" value="PECTATE LYASE C-RELATED"/>
    <property type="match status" value="1"/>
</dbReference>
<dbReference type="InterPro" id="IPR052063">
    <property type="entry name" value="Polysaccharide_Lyase_1"/>
</dbReference>
<sequence>MKNILLIPILLVFTFACKTQIVEQRKVSEITPDNEALAFPGADGFGKYTTGGRGGDIYIVTSLADDGPGSLREAIKKKGPRTILFAVAGNIALKSPLDINNGDLTIAGQSAPGDGITIQNYPIKVKADNIIIRFIRSRLGDLYDVQDDAMSAIRNKDIIIDHCSLSWATDECGSFYDNENFTLQWSIISESLNESVHAKGDHGYGGIWGGKKATFHHNLLSNHNSRLPRFNGARYHKEPELEIVDFRNNVLYNWKSNSAYAGEEGKHNIVSNYYKFGPATKSNKYRIIEPYKPYGTFFIEGNFVFGSEEITNDNLKGIDGVAPETVAVLEPYEYQLSFEESAESAFESVLNFVGASFRRDAVDVRLVTEVKTGENIHGKNSDGIIDSQNDVGSWPILKKGEVMVDADQDGMPDLWEVENGLDPRDPSDANANDLHSHYTNLEMYLNSLVNHLYPKGAL</sequence>
<dbReference type="SUPFAM" id="SSF51126">
    <property type="entry name" value="Pectin lyase-like"/>
    <property type="match status" value="1"/>
</dbReference>
<name>A0ABS9VBU1_9BACT</name>
<evidence type="ECO:0000256" key="1">
    <source>
        <dbReference type="ARBA" id="ARBA00022723"/>
    </source>
</evidence>
<keyword evidence="2" id="KW-0325">Glycoprotein</keyword>
<evidence type="ECO:0000313" key="3">
    <source>
        <dbReference type="EMBL" id="MCH7413891.1"/>
    </source>
</evidence>
<dbReference type="PANTHER" id="PTHR42970">
    <property type="entry name" value="PECTATE LYASE C-RELATED"/>
    <property type="match status" value="1"/>
</dbReference>
<evidence type="ECO:0000256" key="2">
    <source>
        <dbReference type="ARBA" id="ARBA00023180"/>
    </source>
</evidence>
<dbReference type="Gene3D" id="2.160.20.10">
    <property type="entry name" value="Single-stranded right-handed beta-helix, Pectin lyase-like"/>
    <property type="match status" value="1"/>
</dbReference>
<evidence type="ECO:0000313" key="4">
    <source>
        <dbReference type="Proteomes" id="UP001165430"/>
    </source>
</evidence>
<comment type="caution">
    <text evidence="3">The sequence shown here is derived from an EMBL/GenBank/DDBJ whole genome shotgun (WGS) entry which is preliminary data.</text>
</comment>
<organism evidence="3 4">
    <name type="scientific">Belliella alkalica</name>
    <dbReference type="NCBI Taxonomy" id="1730871"/>
    <lineage>
        <taxon>Bacteria</taxon>
        <taxon>Pseudomonadati</taxon>
        <taxon>Bacteroidota</taxon>
        <taxon>Cytophagia</taxon>
        <taxon>Cytophagales</taxon>
        <taxon>Cyclobacteriaceae</taxon>
        <taxon>Belliella</taxon>
    </lineage>
</organism>
<reference evidence="3" key="1">
    <citation type="submission" date="2022-03" db="EMBL/GenBank/DDBJ databases">
        <title>De novo assembled genomes of Belliella spp. (Cyclobacteriaceae) strains.</title>
        <authorList>
            <person name="Szabo A."/>
            <person name="Korponai K."/>
            <person name="Felfoldi T."/>
        </authorList>
    </citation>
    <scope>NUCLEOTIDE SEQUENCE</scope>
    <source>
        <strain evidence="3">DSM 111903</strain>
    </source>
</reference>
<dbReference type="EMBL" id="JAKZGO010000007">
    <property type="protein sequence ID" value="MCH7413891.1"/>
    <property type="molecule type" value="Genomic_DNA"/>
</dbReference>
<proteinExistence type="predicted"/>
<keyword evidence="4" id="KW-1185">Reference proteome</keyword>
<protein>
    <submittedName>
        <fullName evidence="3">Pectate lyase</fullName>
    </submittedName>
</protein>
<gene>
    <name evidence="3" type="ORF">MM213_10370</name>
</gene>
<dbReference type="GO" id="GO:0016829">
    <property type="term" value="F:lyase activity"/>
    <property type="evidence" value="ECO:0007669"/>
    <property type="project" value="UniProtKB-KW"/>
</dbReference>
<dbReference type="PROSITE" id="PS51257">
    <property type="entry name" value="PROKAR_LIPOPROTEIN"/>
    <property type="match status" value="1"/>
</dbReference>
<keyword evidence="1" id="KW-0479">Metal-binding</keyword>
<keyword evidence="3" id="KW-0456">Lyase</keyword>
<dbReference type="InterPro" id="IPR012334">
    <property type="entry name" value="Pectin_lyas_fold"/>
</dbReference>